<dbReference type="InterPro" id="IPR034161">
    <property type="entry name" value="Pepsin-like_plant"/>
</dbReference>
<dbReference type="Proteomes" id="UP001497444">
    <property type="component" value="Chromosome 4"/>
</dbReference>
<feature type="chain" id="PRO_5046649902" description="Peptidase A1 domain-containing protein" evidence="6">
    <location>
        <begin position="31"/>
        <end position="488"/>
    </location>
</feature>
<keyword evidence="6" id="KW-0732">Signal</keyword>
<keyword evidence="2" id="KW-0645">Protease</keyword>
<dbReference type="InterPro" id="IPR032861">
    <property type="entry name" value="TAXi_N"/>
</dbReference>
<dbReference type="PRINTS" id="PR00792">
    <property type="entry name" value="PEPSIN"/>
</dbReference>
<evidence type="ECO:0000256" key="6">
    <source>
        <dbReference type="SAM" id="SignalP"/>
    </source>
</evidence>
<dbReference type="Pfam" id="PF14541">
    <property type="entry name" value="TAXi_C"/>
    <property type="match status" value="1"/>
</dbReference>
<dbReference type="InterPro" id="IPR033121">
    <property type="entry name" value="PEPTIDASE_A1"/>
</dbReference>
<organism evidence="8 9">
    <name type="scientific">Sphagnum jensenii</name>
    <dbReference type="NCBI Taxonomy" id="128206"/>
    <lineage>
        <taxon>Eukaryota</taxon>
        <taxon>Viridiplantae</taxon>
        <taxon>Streptophyta</taxon>
        <taxon>Embryophyta</taxon>
        <taxon>Bryophyta</taxon>
        <taxon>Sphagnophytina</taxon>
        <taxon>Sphagnopsida</taxon>
        <taxon>Sphagnales</taxon>
        <taxon>Sphagnaceae</taxon>
        <taxon>Sphagnum</taxon>
    </lineage>
</organism>
<sequence length="488" mass="51918">MESLLIRRAPGVLLLVVAIMLQASTQICLGRQILSTGSGRPSDDEISTTQEVNYDKVSKSYWIHRDHPDSPASAASTYNTSSQSERIAAAARRSLARAEYFSRRVLDDSSSGNFDSPVEAVGGDYAMAVSVGTPPQQFLVNIDTGSDLVWVNCQPCIQCIVNASHNPFDPSQSTSYREASCTDAACTGFPNSDSSCVGTGPCDYIYGYGEGTTTSGIVAYEAFTFTALDGSSFAIGDVTFGCGQNETLNGFPGIDGLVGLAQGSFSLPSQLSSAPGFTDIFSYCLIPFDGTAANYSTFYFGVPETNISTYTPIYSNAVAPSLTFYYVYVTGISVGDVLLDIPADFFNISATDGSGGIIFDSGTTLNMLIGVAYDAVLQEFENQFSFPIVNNSYGGSTVCFDVSSATASTIYPNIVFHLQSVSGGEPVDFVLYPENVFLPPPETDVLCLTIMSINSPGPMIIGNTAQADHEMVFDRVNNQIGWASTTCT</sequence>
<comment type="similarity">
    <text evidence="1">Belongs to the peptidase A1 family.</text>
</comment>
<proteinExistence type="inferred from homology"/>
<evidence type="ECO:0000259" key="7">
    <source>
        <dbReference type="PROSITE" id="PS51767"/>
    </source>
</evidence>
<dbReference type="InterPro" id="IPR021109">
    <property type="entry name" value="Peptidase_aspartic_dom_sf"/>
</dbReference>
<evidence type="ECO:0000256" key="2">
    <source>
        <dbReference type="ARBA" id="ARBA00022670"/>
    </source>
</evidence>
<dbReference type="InterPro" id="IPR051708">
    <property type="entry name" value="Plant_Aspart_Prot_A1"/>
</dbReference>
<gene>
    <name evidence="8" type="ORF">CSSPJE1EN1_LOCUS17647</name>
</gene>
<keyword evidence="4" id="KW-0378">Hydrolase</keyword>
<reference evidence="8" key="1">
    <citation type="submission" date="2024-02" db="EMBL/GenBank/DDBJ databases">
        <authorList>
            <consortium name="ELIXIR-Norway"/>
            <consortium name="Elixir Norway"/>
        </authorList>
    </citation>
    <scope>NUCLEOTIDE SEQUENCE</scope>
</reference>
<dbReference type="EMBL" id="OZ020099">
    <property type="protein sequence ID" value="CAK9272169.1"/>
    <property type="molecule type" value="Genomic_DNA"/>
</dbReference>
<keyword evidence="3" id="KW-0064">Aspartyl protease</keyword>
<dbReference type="CDD" id="cd05476">
    <property type="entry name" value="pepsin_A_like_plant"/>
    <property type="match status" value="1"/>
</dbReference>
<accession>A0ABP0WZ85</accession>
<keyword evidence="5" id="KW-0325">Glycoprotein</keyword>
<dbReference type="PANTHER" id="PTHR47967">
    <property type="entry name" value="OS07G0603500 PROTEIN-RELATED"/>
    <property type="match status" value="1"/>
</dbReference>
<evidence type="ECO:0000256" key="3">
    <source>
        <dbReference type="ARBA" id="ARBA00022750"/>
    </source>
</evidence>
<evidence type="ECO:0000313" key="9">
    <source>
        <dbReference type="Proteomes" id="UP001497444"/>
    </source>
</evidence>
<dbReference type="InterPro" id="IPR032799">
    <property type="entry name" value="TAXi_C"/>
</dbReference>
<name>A0ABP0WZ85_9BRYO</name>
<dbReference type="Pfam" id="PF14543">
    <property type="entry name" value="TAXi_N"/>
    <property type="match status" value="1"/>
</dbReference>
<dbReference type="Gene3D" id="2.40.70.10">
    <property type="entry name" value="Acid Proteases"/>
    <property type="match status" value="2"/>
</dbReference>
<protein>
    <recommendedName>
        <fullName evidence="7">Peptidase A1 domain-containing protein</fullName>
    </recommendedName>
</protein>
<keyword evidence="9" id="KW-1185">Reference proteome</keyword>
<dbReference type="PANTHER" id="PTHR47967:SF128">
    <property type="entry name" value="ASPARTIC PROTEINASE CDR1-LIKE"/>
    <property type="match status" value="1"/>
</dbReference>
<evidence type="ECO:0000256" key="4">
    <source>
        <dbReference type="ARBA" id="ARBA00022801"/>
    </source>
</evidence>
<evidence type="ECO:0000256" key="1">
    <source>
        <dbReference type="ARBA" id="ARBA00007447"/>
    </source>
</evidence>
<feature type="signal peptide" evidence="6">
    <location>
        <begin position="1"/>
        <end position="30"/>
    </location>
</feature>
<evidence type="ECO:0000256" key="5">
    <source>
        <dbReference type="ARBA" id="ARBA00023180"/>
    </source>
</evidence>
<evidence type="ECO:0000313" key="8">
    <source>
        <dbReference type="EMBL" id="CAK9272169.1"/>
    </source>
</evidence>
<dbReference type="PROSITE" id="PS51767">
    <property type="entry name" value="PEPTIDASE_A1"/>
    <property type="match status" value="1"/>
</dbReference>
<feature type="domain" description="Peptidase A1" evidence="7">
    <location>
        <begin position="125"/>
        <end position="483"/>
    </location>
</feature>
<dbReference type="InterPro" id="IPR001461">
    <property type="entry name" value="Aspartic_peptidase_A1"/>
</dbReference>
<dbReference type="SUPFAM" id="SSF50630">
    <property type="entry name" value="Acid proteases"/>
    <property type="match status" value="1"/>
</dbReference>